<evidence type="ECO:0000313" key="4">
    <source>
        <dbReference type="Proteomes" id="UP001548713"/>
    </source>
</evidence>
<evidence type="ECO:0000313" key="3">
    <source>
        <dbReference type="EMBL" id="MET1754383.1"/>
    </source>
</evidence>
<accession>A0ABV2CXQ3</accession>
<keyword evidence="2" id="KW-0812">Transmembrane</keyword>
<dbReference type="Proteomes" id="UP001548713">
    <property type="component" value="Unassembled WGS sequence"/>
</dbReference>
<gene>
    <name evidence="3" type="ORF">ABVV53_02725</name>
</gene>
<keyword evidence="2" id="KW-1133">Transmembrane helix</keyword>
<feature type="transmembrane region" description="Helical" evidence="2">
    <location>
        <begin position="57"/>
        <end position="79"/>
    </location>
</feature>
<proteinExistence type="predicted"/>
<keyword evidence="4" id="KW-1185">Reference proteome</keyword>
<evidence type="ECO:0000256" key="1">
    <source>
        <dbReference type="SAM" id="MobiDB-lite"/>
    </source>
</evidence>
<dbReference type="EMBL" id="JBEWLY010000007">
    <property type="protein sequence ID" value="MET1754383.1"/>
    <property type="molecule type" value="Genomic_DNA"/>
</dbReference>
<name>A0ABV2CXQ3_9SPHN</name>
<feature type="region of interest" description="Disordered" evidence="1">
    <location>
        <begin position="1"/>
        <end position="48"/>
    </location>
</feature>
<keyword evidence="2" id="KW-0472">Membrane</keyword>
<dbReference type="RefSeq" id="WP_353982787.1">
    <property type="nucleotide sequence ID" value="NZ_JBEWLY010000007.1"/>
</dbReference>
<comment type="caution">
    <text evidence="3">The sequence shown here is derived from an EMBL/GenBank/DDBJ whole genome shotgun (WGS) entry which is preliminary data.</text>
</comment>
<sequence length="85" mass="8335">MSRNQKPGKFKLVGSGAQPNYGRRAGDAMPGDPKVAPGDPQAPAPIVAAEGSGSPGLLLPLLFLAACAAGGMATVYFGLVGGTPA</sequence>
<organism evidence="3 4">
    <name type="scientific">Novosphingobium kalidii</name>
    <dbReference type="NCBI Taxonomy" id="3230299"/>
    <lineage>
        <taxon>Bacteria</taxon>
        <taxon>Pseudomonadati</taxon>
        <taxon>Pseudomonadota</taxon>
        <taxon>Alphaproteobacteria</taxon>
        <taxon>Sphingomonadales</taxon>
        <taxon>Sphingomonadaceae</taxon>
        <taxon>Novosphingobium</taxon>
    </lineage>
</organism>
<evidence type="ECO:0000256" key="2">
    <source>
        <dbReference type="SAM" id="Phobius"/>
    </source>
</evidence>
<reference evidence="3 4" key="1">
    <citation type="submission" date="2024-07" db="EMBL/GenBank/DDBJ databases">
        <title>Novosphingobium kalidii RD2P27.</title>
        <authorList>
            <person name="Sun J.-Q."/>
        </authorList>
    </citation>
    <scope>NUCLEOTIDE SEQUENCE [LARGE SCALE GENOMIC DNA]</scope>
    <source>
        <strain evidence="3 4">RD2P27</strain>
    </source>
</reference>
<protein>
    <submittedName>
        <fullName evidence="3">Uncharacterized protein</fullName>
    </submittedName>
</protein>